<dbReference type="SUPFAM" id="SSF48695">
    <property type="entry name" value="Multiheme cytochromes"/>
    <property type="match status" value="1"/>
</dbReference>
<reference evidence="2 3" key="2">
    <citation type="journal article" date="2012" name="Stand. Genomic Sci.">
        <title>Complete genome sequence of the aquatic bacterium Runella slithyformis type strain (LSU 4(T)).</title>
        <authorList>
            <person name="Copeland A."/>
            <person name="Zhang X."/>
            <person name="Misra M."/>
            <person name="Lapidus A."/>
            <person name="Nolan M."/>
            <person name="Lucas S."/>
            <person name="Deshpande S."/>
            <person name="Cheng J.F."/>
            <person name="Tapia R."/>
            <person name="Goodwin L.A."/>
            <person name="Pitluck S."/>
            <person name="Liolios K."/>
            <person name="Pagani I."/>
            <person name="Ivanova N."/>
            <person name="Mikhailova N."/>
            <person name="Pati A."/>
            <person name="Chen A."/>
            <person name="Palaniappan K."/>
            <person name="Land M."/>
            <person name="Hauser L."/>
            <person name="Pan C."/>
            <person name="Jeffries C.D."/>
            <person name="Detter J.C."/>
            <person name="Brambilla E.M."/>
            <person name="Rohde M."/>
            <person name="Djao O.D."/>
            <person name="Goker M."/>
            <person name="Sikorski J."/>
            <person name="Tindall B.J."/>
            <person name="Woyke T."/>
            <person name="Bristow J."/>
            <person name="Eisen J.A."/>
            <person name="Markowitz V."/>
            <person name="Hugenholtz P."/>
            <person name="Kyrpides N.C."/>
            <person name="Klenk H.P."/>
            <person name="Mavromatis K."/>
        </authorList>
    </citation>
    <scope>NUCLEOTIDE SEQUENCE [LARGE SCALE GENOMIC DNA]</scope>
    <source>
        <strain evidence="3">ATCC 29530 / DSM 19594 / LMG 11500 / NCIMB 11436 / LSU 4</strain>
    </source>
</reference>
<keyword evidence="1" id="KW-1133">Transmembrane helix</keyword>
<name>A0A7U3ZP66_RUNSL</name>
<dbReference type="InterPro" id="IPR036280">
    <property type="entry name" value="Multihaem_cyt_sf"/>
</dbReference>
<dbReference type="AlphaFoldDB" id="A0A7U3ZP66"/>
<reference evidence="3" key="1">
    <citation type="submission" date="2011-06" db="EMBL/GenBank/DDBJ databases">
        <title>The complete genome of chromosome of Runella slithyformis DSM 19594.</title>
        <authorList>
            <consortium name="US DOE Joint Genome Institute (JGI-PGF)"/>
            <person name="Lucas S."/>
            <person name="Han J."/>
            <person name="Lapidus A."/>
            <person name="Bruce D."/>
            <person name="Goodwin L."/>
            <person name="Pitluck S."/>
            <person name="Peters L."/>
            <person name="Kyrpides N."/>
            <person name="Mavromatis K."/>
            <person name="Ivanova N."/>
            <person name="Ovchinnikova G."/>
            <person name="Zhang X."/>
            <person name="Misra M."/>
            <person name="Detter J.C."/>
            <person name="Tapia R."/>
            <person name="Han C."/>
            <person name="Land M."/>
            <person name="Hauser L."/>
            <person name="Markowitz V."/>
            <person name="Cheng J.-F."/>
            <person name="Hugenholtz P."/>
            <person name="Woyke T."/>
            <person name="Wu D."/>
            <person name="Tindall B."/>
            <person name="Faehrich R."/>
            <person name="Brambilla E."/>
            <person name="Klenk H.-P."/>
            <person name="Eisen J.A."/>
        </authorList>
    </citation>
    <scope>NUCLEOTIDE SEQUENCE [LARGE SCALE GENOMIC DNA]</scope>
    <source>
        <strain evidence="3">ATCC 29530 / DSM 19594 / LMG 11500 / NCIMB 11436 / LSU 4</strain>
    </source>
</reference>
<organism evidence="2 3">
    <name type="scientific">Runella slithyformis (strain ATCC 29530 / DSM 19594 / LMG 11500 / NCIMB 11436 / LSU 4)</name>
    <dbReference type="NCBI Taxonomy" id="761193"/>
    <lineage>
        <taxon>Bacteria</taxon>
        <taxon>Pseudomonadati</taxon>
        <taxon>Bacteroidota</taxon>
        <taxon>Cytophagia</taxon>
        <taxon>Cytophagales</taxon>
        <taxon>Spirosomataceae</taxon>
        <taxon>Runella</taxon>
    </lineage>
</organism>
<keyword evidence="1" id="KW-0472">Membrane</keyword>
<gene>
    <name evidence="2" type="ordered locus">Runsl_4500</name>
</gene>
<protein>
    <recommendedName>
        <fullName evidence="4">DUF983 domain-containing protein</fullName>
    </recommendedName>
</protein>
<proteinExistence type="predicted"/>
<dbReference type="EMBL" id="CP002859">
    <property type="protein sequence ID" value="AEI50822.1"/>
    <property type="molecule type" value="Genomic_DNA"/>
</dbReference>
<sequence>MSFIHLIQNKCPKCHKGQVFRAKSLFTFRPTAMQNECSQCHHNFSKEPGFYWGAMYVSYGLATAEMALVYLCCIALGTNALDFINLVVCIAVVLILFPFNFRMARLLWLYLFTNVIES</sequence>
<dbReference type="KEGG" id="rsi:Runsl_4500"/>
<feature type="transmembrane region" description="Helical" evidence="1">
    <location>
        <begin position="56"/>
        <end position="77"/>
    </location>
</feature>
<evidence type="ECO:0000313" key="2">
    <source>
        <dbReference type="EMBL" id="AEI50822.1"/>
    </source>
</evidence>
<accession>A0A7U3ZP66</accession>
<dbReference type="RefSeq" id="WP_041341421.1">
    <property type="nucleotide sequence ID" value="NC_015703.1"/>
</dbReference>
<evidence type="ECO:0000256" key="1">
    <source>
        <dbReference type="SAM" id="Phobius"/>
    </source>
</evidence>
<evidence type="ECO:0008006" key="4">
    <source>
        <dbReference type="Google" id="ProtNLM"/>
    </source>
</evidence>
<feature type="transmembrane region" description="Helical" evidence="1">
    <location>
        <begin position="83"/>
        <end position="101"/>
    </location>
</feature>
<keyword evidence="1" id="KW-0812">Transmembrane</keyword>
<dbReference type="Proteomes" id="UP000000493">
    <property type="component" value="Chromosome"/>
</dbReference>
<evidence type="ECO:0000313" key="3">
    <source>
        <dbReference type="Proteomes" id="UP000000493"/>
    </source>
</evidence>
<keyword evidence="3" id="KW-1185">Reference proteome</keyword>